<sequence>MNAGRPIGGVHLALPAASRQFLLLRRALPRSGKIWGSGVESSSAGNTFAPAKRTRFDADDGLVSKGAAEENAIVEPRYI</sequence>
<comment type="caution">
    <text evidence="1">The sequence shown here is derived from an EMBL/GenBank/DDBJ whole genome shotgun (WGS) entry which is preliminary data.</text>
</comment>
<evidence type="ECO:0000313" key="2">
    <source>
        <dbReference type="Proteomes" id="UP000241764"/>
    </source>
</evidence>
<proteinExistence type="predicted"/>
<accession>A0A2P7BAZ8</accession>
<evidence type="ECO:0000313" key="1">
    <source>
        <dbReference type="EMBL" id="PSH63645.1"/>
    </source>
</evidence>
<name>A0A2P7BAZ8_9HYPH</name>
<gene>
    <name evidence="1" type="ORF">CU103_15460</name>
</gene>
<dbReference type="AlphaFoldDB" id="A0A2P7BAZ8"/>
<reference evidence="2" key="1">
    <citation type="submission" date="2017-11" db="EMBL/GenBank/DDBJ databases">
        <authorList>
            <person name="Kuznetsova I."/>
            <person name="Sazanova A."/>
            <person name="Chirak E."/>
            <person name="Safronova V."/>
            <person name="Willems A."/>
        </authorList>
    </citation>
    <scope>NUCLEOTIDE SEQUENCE [LARGE SCALE GENOMIC DNA]</scope>
    <source>
        <strain evidence="2">CCBAU 03422</strain>
    </source>
</reference>
<keyword evidence="2" id="KW-1185">Reference proteome</keyword>
<dbReference type="EMBL" id="PGGM01000006">
    <property type="protein sequence ID" value="PSH63645.1"/>
    <property type="molecule type" value="Genomic_DNA"/>
</dbReference>
<organism evidence="1 2">
    <name type="scientific">Phyllobacterium sophorae</name>
    <dbReference type="NCBI Taxonomy" id="1520277"/>
    <lineage>
        <taxon>Bacteria</taxon>
        <taxon>Pseudomonadati</taxon>
        <taxon>Pseudomonadota</taxon>
        <taxon>Alphaproteobacteria</taxon>
        <taxon>Hyphomicrobiales</taxon>
        <taxon>Phyllobacteriaceae</taxon>
        <taxon>Phyllobacterium</taxon>
    </lineage>
</organism>
<dbReference type="Proteomes" id="UP000241764">
    <property type="component" value="Unassembled WGS sequence"/>
</dbReference>
<protein>
    <submittedName>
        <fullName evidence="1">Uncharacterized protein</fullName>
    </submittedName>
</protein>